<organism evidence="1 2">
    <name type="scientific">Araneus ventricosus</name>
    <name type="common">Orbweaver spider</name>
    <name type="synonym">Epeira ventricosa</name>
    <dbReference type="NCBI Taxonomy" id="182803"/>
    <lineage>
        <taxon>Eukaryota</taxon>
        <taxon>Metazoa</taxon>
        <taxon>Ecdysozoa</taxon>
        <taxon>Arthropoda</taxon>
        <taxon>Chelicerata</taxon>
        <taxon>Arachnida</taxon>
        <taxon>Araneae</taxon>
        <taxon>Araneomorphae</taxon>
        <taxon>Entelegynae</taxon>
        <taxon>Araneoidea</taxon>
        <taxon>Araneidae</taxon>
        <taxon>Araneus</taxon>
    </lineage>
</organism>
<name>A0A4Y2I6L3_ARAVE</name>
<gene>
    <name evidence="1" type="ORF">AVEN_258872_1</name>
</gene>
<protein>
    <submittedName>
        <fullName evidence="1">Uncharacterized protein</fullName>
    </submittedName>
</protein>
<comment type="caution">
    <text evidence="1">The sequence shown here is derived from an EMBL/GenBank/DDBJ whole genome shotgun (WGS) entry which is preliminary data.</text>
</comment>
<sequence>MKSYCRKSNIRLSGKSESEDLKLSVLIGSDYYWKVVTGRIRRRLTSALVACKSIFGWTVSCSNATLNNITRRSANVMNVAVDRIGVNSNQEVDSLLRKFWELRAIGIKKEKETNEIDKDILNNFNKSIILKDGRYEKYKDVINDYLKNGIAEEGLNNPEQILFYLPHEGVLKEDNITTKLRVVFDASAHSIIAPSLNHSLSAGPNLNPELLGVLANFRLHKIAFTADIEQAFLQIMLRPDQRDAVRFLWLNEGLETNYKILRVTRVIFGATCSPFLLEATLNHHVLKSFLLEATLNHHVLKFKEEFPRVYELVNKACMLTIWSAEQIAKLNHENISRYEKCYAKSESQHEEMEN</sequence>
<keyword evidence="2" id="KW-1185">Reference proteome</keyword>
<dbReference type="GO" id="GO:0071897">
    <property type="term" value="P:DNA biosynthetic process"/>
    <property type="evidence" value="ECO:0007669"/>
    <property type="project" value="UniProtKB-ARBA"/>
</dbReference>
<dbReference type="SUPFAM" id="SSF56672">
    <property type="entry name" value="DNA/RNA polymerases"/>
    <property type="match status" value="1"/>
</dbReference>
<evidence type="ECO:0000313" key="1">
    <source>
        <dbReference type="EMBL" id="GBM73328.1"/>
    </source>
</evidence>
<dbReference type="OrthoDB" id="5984724at2759"/>
<evidence type="ECO:0000313" key="2">
    <source>
        <dbReference type="Proteomes" id="UP000499080"/>
    </source>
</evidence>
<dbReference type="InterPro" id="IPR043502">
    <property type="entry name" value="DNA/RNA_pol_sf"/>
</dbReference>
<dbReference type="Proteomes" id="UP000499080">
    <property type="component" value="Unassembled WGS sequence"/>
</dbReference>
<dbReference type="PANTHER" id="PTHR47331">
    <property type="entry name" value="PHD-TYPE DOMAIN-CONTAINING PROTEIN"/>
    <property type="match status" value="1"/>
</dbReference>
<accession>A0A4Y2I6L3</accession>
<proteinExistence type="predicted"/>
<dbReference type="PANTHER" id="PTHR47331:SF1">
    <property type="entry name" value="GAG-LIKE PROTEIN"/>
    <property type="match status" value="1"/>
</dbReference>
<reference evidence="1 2" key="1">
    <citation type="journal article" date="2019" name="Sci. Rep.">
        <title>Orb-weaving spider Araneus ventricosus genome elucidates the spidroin gene catalogue.</title>
        <authorList>
            <person name="Kono N."/>
            <person name="Nakamura H."/>
            <person name="Ohtoshi R."/>
            <person name="Moran D.A.P."/>
            <person name="Shinohara A."/>
            <person name="Yoshida Y."/>
            <person name="Fujiwara M."/>
            <person name="Mori M."/>
            <person name="Tomita M."/>
            <person name="Arakawa K."/>
        </authorList>
    </citation>
    <scope>NUCLEOTIDE SEQUENCE [LARGE SCALE GENOMIC DNA]</scope>
</reference>
<dbReference type="AlphaFoldDB" id="A0A4Y2I6L3"/>
<dbReference type="EMBL" id="BGPR01002432">
    <property type="protein sequence ID" value="GBM73328.1"/>
    <property type="molecule type" value="Genomic_DNA"/>
</dbReference>